<reference evidence="16 17" key="1">
    <citation type="submission" date="2022-12" db="EMBL/GenBank/DDBJ databases">
        <authorList>
            <person name="Muema E."/>
        </authorList>
    </citation>
    <scope>NUCLEOTIDE SEQUENCE [LARGE SCALE GENOMIC DNA]</scope>
    <source>
        <strain evidence="17">1330</strain>
    </source>
</reference>
<dbReference type="RefSeq" id="WP_337092270.1">
    <property type="nucleotide sequence ID" value="NZ_JAPYKO010000003.1"/>
</dbReference>
<protein>
    <recommendedName>
        <fullName evidence="3 11">Pyruvate carboxylase</fullName>
        <ecNumber evidence="3 11">6.4.1.1</ecNumber>
    </recommendedName>
</protein>
<comment type="cofactor">
    <cofactor evidence="1 11">
        <name>biotin</name>
        <dbReference type="ChEBI" id="CHEBI:57586"/>
    </cofactor>
</comment>
<keyword evidence="5 11" id="KW-0436">Ligase</keyword>
<dbReference type="InterPro" id="IPR013785">
    <property type="entry name" value="Aldolase_TIM"/>
</dbReference>
<keyword evidence="8 11" id="KW-0067">ATP-binding</keyword>
<dbReference type="Proteomes" id="UP001366503">
    <property type="component" value="Unassembled WGS sequence"/>
</dbReference>
<dbReference type="EC" id="6.4.1.1" evidence="3 11"/>
<dbReference type="Pfam" id="PF02786">
    <property type="entry name" value="CPSase_L_D2"/>
    <property type="match status" value="1"/>
</dbReference>
<dbReference type="PROSITE" id="PS50968">
    <property type="entry name" value="BIOTINYL_LIPOYL"/>
    <property type="match status" value="1"/>
</dbReference>
<dbReference type="SMART" id="SM00878">
    <property type="entry name" value="Biotin_carb_C"/>
    <property type="match status" value="1"/>
</dbReference>
<dbReference type="EMBL" id="JAPYKO010000003">
    <property type="protein sequence ID" value="MEI9401948.1"/>
    <property type="molecule type" value="Genomic_DNA"/>
</dbReference>
<evidence type="ECO:0000256" key="10">
    <source>
        <dbReference type="ARBA" id="ARBA00023268"/>
    </source>
</evidence>
<evidence type="ECO:0000256" key="6">
    <source>
        <dbReference type="ARBA" id="ARBA00022723"/>
    </source>
</evidence>
<dbReference type="PROSITE" id="PS50979">
    <property type="entry name" value="BC"/>
    <property type="match status" value="1"/>
</dbReference>
<dbReference type="InterPro" id="IPR005930">
    <property type="entry name" value="Pyruv_COase"/>
</dbReference>
<evidence type="ECO:0000256" key="7">
    <source>
        <dbReference type="ARBA" id="ARBA00022741"/>
    </source>
</evidence>
<evidence type="ECO:0000256" key="1">
    <source>
        <dbReference type="ARBA" id="ARBA00001953"/>
    </source>
</evidence>
<dbReference type="SUPFAM" id="SSF51569">
    <property type="entry name" value="Aldolase"/>
    <property type="match status" value="1"/>
</dbReference>
<dbReference type="InterPro" id="IPR001882">
    <property type="entry name" value="Biotin_BS"/>
</dbReference>
<dbReference type="PROSITE" id="PS50975">
    <property type="entry name" value="ATP_GRASP"/>
    <property type="match status" value="1"/>
</dbReference>
<keyword evidence="16" id="KW-0670">Pyruvate</keyword>
<feature type="domain" description="Biotin carboxylation" evidence="14">
    <location>
        <begin position="2"/>
        <end position="462"/>
    </location>
</feature>
<dbReference type="InterPro" id="IPR005482">
    <property type="entry name" value="Biotin_COase_C"/>
</dbReference>
<comment type="caution">
    <text evidence="16">The sequence shown here is derived from an EMBL/GenBank/DDBJ whole genome shotgun (WGS) entry which is preliminary data.</text>
</comment>
<dbReference type="InterPro" id="IPR011764">
    <property type="entry name" value="Biotin_carboxylation_dom"/>
</dbReference>
<accession>A0ABU8K9Q8</accession>
<evidence type="ECO:0000256" key="9">
    <source>
        <dbReference type="ARBA" id="ARBA00023267"/>
    </source>
</evidence>
<dbReference type="InterPro" id="IPR000891">
    <property type="entry name" value="PYR_CT"/>
</dbReference>
<feature type="domain" description="ATP-grasp" evidence="13">
    <location>
        <begin position="128"/>
        <end position="326"/>
    </location>
</feature>
<sequence length="1156" mass="126621">MPISKILVANRSEIAIRVFRAANELGLKTVAIWAEEDKYSLHRFKADESYQVGRGPHLSKDMGPIESYLSIEEVIRVARLSGADAIHPGYGLLSESPEFAEACAQAGITFIGPKPDTMRRLGNKVAARNLAIEVGVPVVPATDPLPDDLEAVKELAKTVGYPVMLKASWGGGGRGMRAIRSEADLAREVMEGKREAKAAFGKDEVYLEKLIERARHVEVQVLGDTHGNAVHLFERDCSIQRRNQKVVERAPAPYLSEDLRQELCGYALKIARETSYIGAGTVEFLQDADTGKFYFIEVNPRIQVEHTVTEMVTGIDIVKAQIHILDGFAIGTPESGVPAQRDIRLNGHALQCRITTEDPEHNFIPDYGRITAYRGATGFGIRLDGGTAYSGAVITRFYDPLLEKVTAWAPTPAETIARMNRALREFRIRGVATNLTFLEAIINHPSFADNSYTTRFIDTTPELFQQVKRQDRATKLLNYLADVSVNGHPETRGRPTPKADAAPPVVPYLNGNVPSGSKQKLDVLGPEKFAAWMREQKEVLVTDTTMRDGHQSLLATRVRTHDIAGIAGTYARALPQLLSLECWGGATFDVAMRFLTEDPWERLSLVREAAPNLLLQMLLRGANGVGYTNYPDNVVQHFVKQAASGGIDLFRVFDCLNWVENMRVAMDAVGAEGKLIEAAMCYTGDILDPARAKYDLKYYVGLASELQAAGAHIIAVKDMAGLLKPSAARVLFKALREATDLPIHFHTHDTSGLSAATVLAAVESGVDAIDAAMDAFSGNTSQPCLGSIVEALKGTERDPGLDPQWIRKISFYWEAVRNQYAAFESDLKGPASEVYLHEMPGGQFTNLKEQARSLGLETRWHEVAQTYHDVNLMFGDIVKVTPSSKVVGDMALMMVSQDLTVADVENPARDIAFPDSVVSMLRGDLGQSPGGWPRVLQKKALKGDKPITARPGSLLKPADLEKSRKEIEDKLERKLSEYEFASWLMYPKVFSDFVAAQETYGPVSVLPTPTYFYGMKSEDEIFLDIEKGKTLVVRCQAFGDVDDKGMVTVFFELNGQPRRIKVPDRAHGASAAKARRKAEPGNEAHVGAPMPGVVSALAVAAGQAVKAGDVLLSIEAMKMETALHAERDGEIAEVLVKAGDQIDAKDLLVVVEAARS</sequence>
<dbReference type="Pfam" id="PF00682">
    <property type="entry name" value="HMGL-like"/>
    <property type="match status" value="1"/>
</dbReference>
<dbReference type="PROSITE" id="PS50991">
    <property type="entry name" value="PYR_CT"/>
    <property type="match status" value="1"/>
</dbReference>
<evidence type="ECO:0000313" key="17">
    <source>
        <dbReference type="Proteomes" id="UP001366503"/>
    </source>
</evidence>
<dbReference type="PROSITE" id="PS00866">
    <property type="entry name" value="CPSASE_1"/>
    <property type="match status" value="1"/>
</dbReference>
<dbReference type="NCBIfam" id="TIGR01235">
    <property type="entry name" value="pyruv_carbox"/>
    <property type="match status" value="1"/>
</dbReference>
<dbReference type="SUPFAM" id="SSF51230">
    <property type="entry name" value="Single hybrid motif"/>
    <property type="match status" value="1"/>
</dbReference>
<evidence type="ECO:0000313" key="16">
    <source>
        <dbReference type="EMBL" id="MEI9401948.1"/>
    </source>
</evidence>
<dbReference type="NCBIfam" id="NF006761">
    <property type="entry name" value="PRK09282.1"/>
    <property type="match status" value="1"/>
</dbReference>
<dbReference type="InterPro" id="IPR005479">
    <property type="entry name" value="CPAse_ATP-bd"/>
</dbReference>
<dbReference type="Gene3D" id="3.30.470.20">
    <property type="entry name" value="ATP-grasp fold, B domain"/>
    <property type="match status" value="1"/>
</dbReference>
<dbReference type="PIRSF" id="PIRSF001594">
    <property type="entry name" value="Pyruv_carbox"/>
    <property type="match status" value="1"/>
</dbReference>
<feature type="domain" description="Lipoyl-binding" evidence="12">
    <location>
        <begin position="1077"/>
        <end position="1152"/>
    </location>
</feature>
<keyword evidence="7 11" id="KW-0547">Nucleotide-binding</keyword>
<dbReference type="CDD" id="cd06850">
    <property type="entry name" value="biotinyl_domain"/>
    <property type="match status" value="1"/>
</dbReference>
<keyword evidence="9 11" id="KW-0092">Biotin</keyword>
<evidence type="ECO:0000256" key="8">
    <source>
        <dbReference type="ARBA" id="ARBA00022840"/>
    </source>
</evidence>
<evidence type="ECO:0000256" key="11">
    <source>
        <dbReference type="PIRNR" id="PIRNR001594"/>
    </source>
</evidence>
<dbReference type="InterPro" id="IPR011054">
    <property type="entry name" value="Rudment_hybrid_motif"/>
</dbReference>
<dbReference type="Pfam" id="PF02436">
    <property type="entry name" value="PYC_OADA"/>
    <property type="match status" value="1"/>
</dbReference>
<evidence type="ECO:0000256" key="2">
    <source>
        <dbReference type="ARBA" id="ARBA00004742"/>
    </source>
</evidence>
<dbReference type="Pfam" id="PF00364">
    <property type="entry name" value="Biotin_lipoyl"/>
    <property type="match status" value="1"/>
</dbReference>
<evidence type="ECO:0000256" key="4">
    <source>
        <dbReference type="ARBA" id="ARBA00022432"/>
    </source>
</evidence>
<dbReference type="InterPro" id="IPR011761">
    <property type="entry name" value="ATP-grasp"/>
</dbReference>
<keyword evidence="10" id="KW-0511">Multifunctional enzyme</keyword>
<evidence type="ECO:0000256" key="5">
    <source>
        <dbReference type="ARBA" id="ARBA00022598"/>
    </source>
</evidence>
<dbReference type="InterPro" id="IPR011053">
    <property type="entry name" value="Single_hybrid_motif"/>
</dbReference>
<dbReference type="CDD" id="cd07937">
    <property type="entry name" value="DRE_TIM_PC_TC_5S"/>
    <property type="match status" value="1"/>
</dbReference>
<dbReference type="InterPro" id="IPR016185">
    <property type="entry name" value="PreATP-grasp_dom_sf"/>
</dbReference>
<proteinExistence type="predicted"/>
<dbReference type="SUPFAM" id="SSF52440">
    <property type="entry name" value="PreATP-grasp domain"/>
    <property type="match status" value="1"/>
</dbReference>
<dbReference type="Gene3D" id="3.10.600.10">
    <property type="entry name" value="pyruvate carboxylase f1077a mutant domain"/>
    <property type="match status" value="2"/>
</dbReference>
<dbReference type="PROSITE" id="PS00867">
    <property type="entry name" value="CPSASE_2"/>
    <property type="match status" value="1"/>
</dbReference>
<dbReference type="InterPro" id="IPR005481">
    <property type="entry name" value="BC-like_N"/>
</dbReference>
<dbReference type="InterPro" id="IPR000089">
    <property type="entry name" value="Biotin_lipoyl"/>
</dbReference>
<dbReference type="Pfam" id="PF02785">
    <property type="entry name" value="Biotin_carb_C"/>
    <property type="match status" value="1"/>
</dbReference>
<dbReference type="Gene3D" id="2.40.50.100">
    <property type="match status" value="1"/>
</dbReference>
<evidence type="ECO:0000259" key="13">
    <source>
        <dbReference type="PROSITE" id="PS50975"/>
    </source>
</evidence>
<comment type="function">
    <text evidence="11">Catalyzes a 2-step reaction, involving the ATP-dependent carboxylation of the covalently attached biotin in the first step and the transfer of the carboxyl group to pyruvate in the second.</text>
</comment>
<dbReference type="SUPFAM" id="SSF89000">
    <property type="entry name" value="post-HMGL domain-like"/>
    <property type="match status" value="1"/>
</dbReference>
<name>A0ABU8K9Q8_9HYPH</name>
<feature type="domain" description="Pyruvate carboxyltransferase" evidence="15">
    <location>
        <begin position="539"/>
        <end position="807"/>
    </location>
</feature>
<gene>
    <name evidence="16" type="primary">pyc</name>
    <name evidence="16" type="ORF">O7A05_07120</name>
</gene>
<dbReference type="PANTHER" id="PTHR43778">
    <property type="entry name" value="PYRUVATE CARBOXYLASE"/>
    <property type="match status" value="1"/>
</dbReference>
<dbReference type="InterPro" id="IPR003379">
    <property type="entry name" value="Carboxylase_cons_dom"/>
</dbReference>
<dbReference type="PROSITE" id="PS00188">
    <property type="entry name" value="BIOTIN"/>
    <property type="match status" value="1"/>
</dbReference>
<keyword evidence="6" id="KW-0479">Metal-binding</keyword>
<evidence type="ECO:0000259" key="12">
    <source>
        <dbReference type="PROSITE" id="PS50968"/>
    </source>
</evidence>
<comment type="pathway">
    <text evidence="2">Carbohydrate biosynthesis; gluconeogenesis.</text>
</comment>
<evidence type="ECO:0000256" key="3">
    <source>
        <dbReference type="ARBA" id="ARBA00013057"/>
    </source>
</evidence>
<keyword evidence="4" id="KW-0312">Gluconeogenesis</keyword>
<comment type="catalytic activity">
    <reaction evidence="11">
        <text>hydrogencarbonate + pyruvate + ATP = oxaloacetate + ADP + phosphate + H(+)</text>
        <dbReference type="Rhea" id="RHEA:20844"/>
        <dbReference type="ChEBI" id="CHEBI:15361"/>
        <dbReference type="ChEBI" id="CHEBI:15378"/>
        <dbReference type="ChEBI" id="CHEBI:16452"/>
        <dbReference type="ChEBI" id="CHEBI:17544"/>
        <dbReference type="ChEBI" id="CHEBI:30616"/>
        <dbReference type="ChEBI" id="CHEBI:43474"/>
        <dbReference type="ChEBI" id="CHEBI:456216"/>
        <dbReference type="EC" id="6.4.1.1"/>
    </reaction>
</comment>
<dbReference type="Gene3D" id="3.20.20.70">
    <property type="entry name" value="Aldolase class I"/>
    <property type="match status" value="1"/>
</dbReference>
<dbReference type="SUPFAM" id="SSF56059">
    <property type="entry name" value="Glutathione synthetase ATP-binding domain-like"/>
    <property type="match status" value="1"/>
</dbReference>
<dbReference type="GO" id="GO:0004736">
    <property type="term" value="F:pyruvate carboxylase activity"/>
    <property type="evidence" value="ECO:0007669"/>
    <property type="project" value="UniProtKB-EC"/>
</dbReference>
<evidence type="ECO:0000259" key="15">
    <source>
        <dbReference type="PROSITE" id="PS50991"/>
    </source>
</evidence>
<dbReference type="Pfam" id="PF00289">
    <property type="entry name" value="Biotin_carb_N"/>
    <property type="match status" value="1"/>
</dbReference>
<dbReference type="InterPro" id="IPR055268">
    <property type="entry name" value="PCB-like"/>
</dbReference>
<evidence type="ECO:0000259" key="14">
    <source>
        <dbReference type="PROSITE" id="PS50979"/>
    </source>
</evidence>
<keyword evidence="17" id="KW-1185">Reference proteome</keyword>
<dbReference type="PANTHER" id="PTHR43778:SF2">
    <property type="entry name" value="PYRUVATE CARBOXYLASE, MITOCHONDRIAL"/>
    <property type="match status" value="1"/>
</dbReference>
<dbReference type="NCBIfam" id="NF009554">
    <property type="entry name" value="PRK12999.1"/>
    <property type="match status" value="1"/>
</dbReference>
<organism evidence="16 17">
    <name type="scientific">Mesorhizobium argentiipisi</name>
    <dbReference type="NCBI Taxonomy" id="3015175"/>
    <lineage>
        <taxon>Bacteria</taxon>
        <taxon>Pseudomonadati</taxon>
        <taxon>Pseudomonadota</taxon>
        <taxon>Alphaproteobacteria</taxon>
        <taxon>Hyphomicrobiales</taxon>
        <taxon>Phyllobacteriaceae</taxon>
        <taxon>Mesorhizobium</taxon>
    </lineage>
</organism>
<dbReference type="SUPFAM" id="SSF51246">
    <property type="entry name" value="Rudiment single hybrid motif"/>
    <property type="match status" value="1"/>
</dbReference>